<comment type="caution">
    <text evidence="2">The sequence shown here is derived from an EMBL/GenBank/DDBJ whole genome shotgun (WGS) entry which is preliminary data.</text>
</comment>
<evidence type="ECO:0000313" key="2">
    <source>
        <dbReference type="EMBL" id="MET3945240.1"/>
    </source>
</evidence>
<dbReference type="EMBL" id="JBEPNZ010000001">
    <property type="protein sequence ID" value="MET3945240.1"/>
    <property type="molecule type" value="Genomic_DNA"/>
</dbReference>
<proteinExistence type="predicted"/>
<reference evidence="2 3" key="1">
    <citation type="submission" date="2024-06" db="EMBL/GenBank/DDBJ databases">
        <title>Sequencing the genomes of 1000 actinobacteria strains.</title>
        <authorList>
            <person name="Klenk H.-P."/>
        </authorList>
    </citation>
    <scope>NUCLEOTIDE SEQUENCE [LARGE SCALE GENOMIC DNA]</scope>
    <source>
        <strain evidence="2 3">DSM 44265</strain>
    </source>
</reference>
<gene>
    <name evidence="2" type="ORF">JOF50_002039</name>
</gene>
<name>A0ABV2P069_9CORY</name>
<accession>A0ABV2P069</accession>
<keyword evidence="3" id="KW-1185">Reference proteome</keyword>
<protein>
    <recommendedName>
        <fullName evidence="4">Transposase</fullName>
    </recommendedName>
</protein>
<evidence type="ECO:0000256" key="1">
    <source>
        <dbReference type="SAM" id="MobiDB-lite"/>
    </source>
</evidence>
<organism evidence="2 3">
    <name type="scientific">Corynebacterium mucifaciens</name>
    <dbReference type="NCBI Taxonomy" id="57171"/>
    <lineage>
        <taxon>Bacteria</taxon>
        <taxon>Bacillati</taxon>
        <taxon>Actinomycetota</taxon>
        <taxon>Actinomycetes</taxon>
        <taxon>Mycobacteriales</taxon>
        <taxon>Corynebacteriaceae</taxon>
        <taxon>Corynebacterium</taxon>
    </lineage>
</organism>
<sequence>MTKLLEVRDGKTDCPECGRKVRVNLKRGYLYSHSRTGSEKACYVNGDYEFKVVEVPPKRIPEAAIESMILQQRREISQHKRKRRRQNYEFVHLKPDPYPENWSRSFRSSGYTQ</sequence>
<evidence type="ECO:0000313" key="3">
    <source>
        <dbReference type="Proteomes" id="UP001549139"/>
    </source>
</evidence>
<dbReference type="Proteomes" id="UP001549139">
    <property type="component" value="Unassembled WGS sequence"/>
</dbReference>
<feature type="compositionally biased region" description="Polar residues" evidence="1">
    <location>
        <begin position="102"/>
        <end position="113"/>
    </location>
</feature>
<feature type="region of interest" description="Disordered" evidence="1">
    <location>
        <begin position="76"/>
        <end position="113"/>
    </location>
</feature>
<evidence type="ECO:0008006" key="4">
    <source>
        <dbReference type="Google" id="ProtNLM"/>
    </source>
</evidence>